<sequence length="66" mass="7985">MPKKLLKKSLKTENSPIEENWNLEIISMINLQKKIKKFHYIILLTNHENFMMNFVTECHINNKKIK</sequence>
<protein>
    <submittedName>
        <fullName evidence="1">CSON014419 protein</fullName>
    </submittedName>
</protein>
<name>A0A336LM88_CULSO</name>
<dbReference type="VEuPathDB" id="VectorBase:CSON014419"/>
<dbReference type="EMBL" id="UFQT01000007">
    <property type="protein sequence ID" value="SSX17477.1"/>
    <property type="molecule type" value="Genomic_DNA"/>
</dbReference>
<accession>A0A336LM88</accession>
<gene>
    <name evidence="1" type="primary">CSON014419</name>
</gene>
<dbReference type="AlphaFoldDB" id="A0A336LM88"/>
<evidence type="ECO:0000313" key="1">
    <source>
        <dbReference type="EMBL" id="SSX17477.1"/>
    </source>
</evidence>
<reference evidence="1" key="1">
    <citation type="submission" date="2018-07" db="EMBL/GenBank/DDBJ databases">
        <authorList>
            <person name="Quirk P.G."/>
            <person name="Krulwich T.A."/>
        </authorList>
    </citation>
    <scope>NUCLEOTIDE SEQUENCE</scope>
</reference>
<organism evidence="1">
    <name type="scientific">Culicoides sonorensis</name>
    <name type="common">Biting midge</name>
    <dbReference type="NCBI Taxonomy" id="179676"/>
    <lineage>
        <taxon>Eukaryota</taxon>
        <taxon>Metazoa</taxon>
        <taxon>Ecdysozoa</taxon>
        <taxon>Arthropoda</taxon>
        <taxon>Hexapoda</taxon>
        <taxon>Insecta</taxon>
        <taxon>Pterygota</taxon>
        <taxon>Neoptera</taxon>
        <taxon>Endopterygota</taxon>
        <taxon>Diptera</taxon>
        <taxon>Nematocera</taxon>
        <taxon>Chironomoidea</taxon>
        <taxon>Ceratopogonidae</taxon>
        <taxon>Ceratopogoninae</taxon>
        <taxon>Culicoides</taxon>
        <taxon>Monoculicoides</taxon>
    </lineage>
</organism>
<proteinExistence type="predicted"/>